<dbReference type="Gene3D" id="1.25.40.10">
    <property type="entry name" value="Tetratricopeptide repeat domain"/>
    <property type="match status" value="1"/>
</dbReference>
<dbReference type="Proteomes" id="UP000654075">
    <property type="component" value="Unassembled WGS sequence"/>
</dbReference>
<protein>
    <submittedName>
        <fullName evidence="1">Uncharacterized protein</fullName>
    </submittedName>
</protein>
<feature type="non-terminal residue" evidence="1">
    <location>
        <position position="132"/>
    </location>
</feature>
<gene>
    <name evidence="1" type="ORF">PGLA1383_LOCUS38822</name>
</gene>
<accession>A0A813GAQ7</accession>
<sequence>EWHQGLLSNGLELNWETSFAMVRLFLETGQLRHAFQIAKQVGTSLKSGARMWTMQVKAAAALAKPDFDYVEEVTREMSQQGYEPGKEVIGALFAVLGEDRCKALLDELGVDVQRIKALVPAKRKAARKPRQK</sequence>
<dbReference type="AlphaFoldDB" id="A0A813GAQ7"/>
<name>A0A813GAQ7_POLGL</name>
<dbReference type="EMBL" id="CAJNNV010027702">
    <property type="protein sequence ID" value="CAE8621301.1"/>
    <property type="molecule type" value="Genomic_DNA"/>
</dbReference>
<organism evidence="1 2">
    <name type="scientific">Polarella glacialis</name>
    <name type="common">Dinoflagellate</name>
    <dbReference type="NCBI Taxonomy" id="89957"/>
    <lineage>
        <taxon>Eukaryota</taxon>
        <taxon>Sar</taxon>
        <taxon>Alveolata</taxon>
        <taxon>Dinophyceae</taxon>
        <taxon>Suessiales</taxon>
        <taxon>Suessiaceae</taxon>
        <taxon>Polarella</taxon>
    </lineage>
</organism>
<reference evidence="1" key="1">
    <citation type="submission" date="2021-02" db="EMBL/GenBank/DDBJ databases">
        <authorList>
            <person name="Dougan E. K."/>
            <person name="Rhodes N."/>
            <person name="Thang M."/>
            <person name="Chan C."/>
        </authorList>
    </citation>
    <scope>NUCLEOTIDE SEQUENCE</scope>
</reference>
<proteinExistence type="predicted"/>
<dbReference type="InterPro" id="IPR011990">
    <property type="entry name" value="TPR-like_helical_dom_sf"/>
</dbReference>
<evidence type="ECO:0000313" key="2">
    <source>
        <dbReference type="Proteomes" id="UP000654075"/>
    </source>
</evidence>
<evidence type="ECO:0000313" key="1">
    <source>
        <dbReference type="EMBL" id="CAE8621301.1"/>
    </source>
</evidence>
<keyword evidence="2" id="KW-1185">Reference proteome</keyword>
<comment type="caution">
    <text evidence="1">The sequence shown here is derived from an EMBL/GenBank/DDBJ whole genome shotgun (WGS) entry which is preliminary data.</text>
</comment>